<protein>
    <recommendedName>
        <fullName evidence="2">YjiS-like domain-containing protein</fullName>
    </recommendedName>
</protein>
<reference evidence="4" key="1">
    <citation type="submission" date="2018-05" db="EMBL/GenBank/DDBJ databases">
        <authorList>
            <person name="Du Z."/>
            <person name="Wang X."/>
        </authorList>
    </citation>
    <scope>NUCLEOTIDE SEQUENCE [LARGE SCALE GENOMIC DNA]</scope>
    <source>
        <strain evidence="4">CQN31</strain>
    </source>
</reference>
<evidence type="ECO:0000256" key="1">
    <source>
        <dbReference type="SAM" id="MobiDB-lite"/>
    </source>
</evidence>
<dbReference type="AlphaFoldDB" id="A0A317FA07"/>
<feature type="compositionally biased region" description="Low complexity" evidence="1">
    <location>
        <begin position="36"/>
        <end position="48"/>
    </location>
</feature>
<proteinExistence type="predicted"/>
<dbReference type="InterPro" id="IPR009506">
    <property type="entry name" value="YjiS-like"/>
</dbReference>
<evidence type="ECO:0000313" key="4">
    <source>
        <dbReference type="Proteomes" id="UP000245765"/>
    </source>
</evidence>
<organism evidence="3 4">
    <name type="scientific">Falsiroseomonas bella</name>
    <dbReference type="NCBI Taxonomy" id="2184016"/>
    <lineage>
        <taxon>Bacteria</taxon>
        <taxon>Pseudomonadati</taxon>
        <taxon>Pseudomonadota</taxon>
        <taxon>Alphaproteobacteria</taxon>
        <taxon>Acetobacterales</taxon>
        <taxon>Roseomonadaceae</taxon>
        <taxon>Falsiroseomonas</taxon>
    </lineage>
</organism>
<sequence length="100" mass="11245">MQSQDRRQAFAKRAHRAAGRRGHAVRGGATPDARTTRMTRSTTTAAAMPIGRRLRHAVALWRARSEERRALAEMGHREWRDIGIGPGDAFAEARKPFWIA</sequence>
<accession>A0A317FA07</accession>
<dbReference type="EMBL" id="QGNA01000004">
    <property type="protein sequence ID" value="PWS35635.1"/>
    <property type="molecule type" value="Genomic_DNA"/>
</dbReference>
<dbReference type="Proteomes" id="UP000245765">
    <property type="component" value="Unassembled WGS sequence"/>
</dbReference>
<evidence type="ECO:0000313" key="3">
    <source>
        <dbReference type="EMBL" id="PWS35635.1"/>
    </source>
</evidence>
<feature type="domain" description="YjiS-like" evidence="2">
    <location>
        <begin position="54"/>
        <end position="89"/>
    </location>
</feature>
<gene>
    <name evidence="3" type="ORF">DFH01_18755</name>
</gene>
<feature type="compositionally biased region" description="Basic residues" evidence="1">
    <location>
        <begin position="9"/>
        <end position="24"/>
    </location>
</feature>
<dbReference type="Pfam" id="PF06568">
    <property type="entry name" value="YjiS-like"/>
    <property type="match status" value="1"/>
</dbReference>
<comment type="caution">
    <text evidence="3">The sequence shown here is derived from an EMBL/GenBank/DDBJ whole genome shotgun (WGS) entry which is preliminary data.</text>
</comment>
<evidence type="ECO:0000259" key="2">
    <source>
        <dbReference type="Pfam" id="PF06568"/>
    </source>
</evidence>
<feature type="region of interest" description="Disordered" evidence="1">
    <location>
        <begin position="1"/>
        <end position="49"/>
    </location>
</feature>
<keyword evidence="4" id="KW-1185">Reference proteome</keyword>
<name>A0A317FA07_9PROT</name>